<dbReference type="InterPro" id="IPR016163">
    <property type="entry name" value="Ald_DH_C"/>
</dbReference>
<keyword evidence="2" id="KW-0843">Virulence</keyword>
<name>B8MDG8_TALSN</name>
<dbReference type="eggNOG" id="KOG2449">
    <property type="taxonomic scope" value="Eukaryota"/>
</dbReference>
<dbReference type="Gene3D" id="3.30.60.10">
    <property type="entry name" value="Endochitinase-like"/>
    <property type="match status" value="1"/>
</dbReference>
<evidence type="ECO:0000259" key="3">
    <source>
        <dbReference type="Pfam" id="PF00171"/>
    </source>
</evidence>
<dbReference type="InterPro" id="IPR015590">
    <property type="entry name" value="Aldehyde_DH_dom"/>
</dbReference>
<evidence type="ECO:0000256" key="1">
    <source>
        <dbReference type="ARBA" id="ARBA00022669"/>
    </source>
</evidence>
<dbReference type="GeneID" id="8105775"/>
<dbReference type="OrthoDB" id="73875at2759"/>
<keyword evidence="1" id="KW-0147">Chitin-binding</keyword>
<feature type="domain" description="Aldehyde dehydrogenase" evidence="3">
    <location>
        <begin position="1"/>
        <end position="82"/>
    </location>
</feature>
<dbReference type="InterPro" id="IPR036861">
    <property type="entry name" value="Endochitinase-like_sf"/>
</dbReference>
<dbReference type="EMBL" id="EQ962655">
    <property type="protein sequence ID" value="EED17931.1"/>
    <property type="molecule type" value="Genomic_DNA"/>
</dbReference>
<evidence type="ECO:0000313" key="5">
    <source>
        <dbReference type="Proteomes" id="UP000001745"/>
    </source>
</evidence>
<dbReference type="PhylomeDB" id="B8MDG8"/>
<dbReference type="SUPFAM" id="SSF53720">
    <property type="entry name" value="ALDH-like"/>
    <property type="match status" value="1"/>
</dbReference>
<dbReference type="Gene3D" id="3.40.605.10">
    <property type="entry name" value="Aldehyde Dehydrogenase, Chain A, domain 1"/>
    <property type="match status" value="1"/>
</dbReference>
<proteinExistence type="predicted"/>
<dbReference type="InterPro" id="IPR016162">
    <property type="entry name" value="Ald_DH_N"/>
</dbReference>
<evidence type="ECO:0000313" key="4">
    <source>
        <dbReference type="EMBL" id="EED17931.1"/>
    </source>
</evidence>
<reference evidence="5" key="1">
    <citation type="journal article" date="2015" name="Genome Announc.">
        <title>Genome sequence of the AIDS-associated pathogen Penicillium marneffei (ATCC18224) and its near taxonomic relative Talaromyces stipitatus (ATCC10500).</title>
        <authorList>
            <person name="Nierman W.C."/>
            <person name="Fedorova-Abrams N.D."/>
            <person name="Andrianopoulos A."/>
        </authorList>
    </citation>
    <scope>NUCLEOTIDE SEQUENCE [LARGE SCALE GENOMIC DNA]</scope>
    <source>
        <strain evidence="5">ATCC 10500 / CBS 375.48 / QM 6759 / NRRL 1006</strain>
    </source>
</reference>
<dbReference type="STRING" id="441959.B8MDG8"/>
<dbReference type="InterPro" id="IPR053214">
    <property type="entry name" value="LysM12-like"/>
</dbReference>
<dbReference type="Gene3D" id="3.40.309.10">
    <property type="entry name" value="Aldehyde Dehydrogenase, Chain A, domain 2"/>
    <property type="match status" value="1"/>
</dbReference>
<dbReference type="InterPro" id="IPR016161">
    <property type="entry name" value="Ald_DH/histidinol_DH"/>
</dbReference>
<protein>
    <submittedName>
        <fullName evidence="4">Aldehyde dehydrogenase, putative</fullName>
    </submittedName>
</protein>
<dbReference type="RefSeq" id="XP_002481923.1">
    <property type="nucleotide sequence ID" value="XM_002481878.1"/>
</dbReference>
<accession>B8MDG8</accession>
<keyword evidence="5" id="KW-1185">Reference proteome</keyword>
<organism evidence="4 5">
    <name type="scientific">Talaromyces stipitatus (strain ATCC 10500 / CBS 375.48 / QM 6759 / NRRL 1006)</name>
    <name type="common">Penicillium stipitatum</name>
    <dbReference type="NCBI Taxonomy" id="441959"/>
    <lineage>
        <taxon>Eukaryota</taxon>
        <taxon>Fungi</taxon>
        <taxon>Dikarya</taxon>
        <taxon>Ascomycota</taxon>
        <taxon>Pezizomycotina</taxon>
        <taxon>Eurotiomycetes</taxon>
        <taxon>Eurotiomycetidae</taxon>
        <taxon>Eurotiales</taxon>
        <taxon>Trichocomaceae</taxon>
        <taxon>Talaromyces</taxon>
        <taxon>Talaromyces sect. Talaromyces</taxon>
    </lineage>
</organism>
<dbReference type="InParanoid" id="B8MDG8"/>
<dbReference type="GO" id="GO:0016620">
    <property type="term" value="F:oxidoreductase activity, acting on the aldehyde or oxo group of donors, NAD or NADP as acceptor"/>
    <property type="evidence" value="ECO:0007669"/>
    <property type="project" value="InterPro"/>
</dbReference>
<dbReference type="HOGENOM" id="CLU_821774_0_0_1"/>
<dbReference type="AlphaFoldDB" id="B8MDG8"/>
<gene>
    <name evidence="4" type="ORF">TSTA_117170</name>
</gene>
<dbReference type="VEuPathDB" id="FungiDB:TSTA_117170"/>
<dbReference type="SUPFAM" id="SSF57016">
    <property type="entry name" value="Plant lectins/antimicrobial peptides"/>
    <property type="match status" value="1"/>
</dbReference>
<evidence type="ECO:0000256" key="2">
    <source>
        <dbReference type="ARBA" id="ARBA00023026"/>
    </source>
</evidence>
<dbReference type="Proteomes" id="UP000001745">
    <property type="component" value="Unassembled WGS sequence"/>
</dbReference>
<dbReference type="Pfam" id="PF00171">
    <property type="entry name" value="Aldedh"/>
    <property type="match status" value="1"/>
</dbReference>
<dbReference type="GO" id="GO:0008061">
    <property type="term" value="F:chitin binding"/>
    <property type="evidence" value="ECO:0007669"/>
    <property type="project" value="UniProtKB-KW"/>
</dbReference>
<sequence>MACYKEELFGPVLVCLSVDTLEKAVQLLNANEYGNGVSIFTESGSSAAYFQKNVEAGQVGINVVILVRLPMFSFTGNKKIIAGWHFTRRKRQSQAFDAEKILTLEIRLSCRLICKSTYYKRITLTKTEDLSNSYIILERHTLADVTPKFYVESKPDELLCQPLYTVSMSCPAFDLGGVPEPQPTRQLKECGVRATSHNTVFPANYTDWPNLNPCLLNVCCDVWGQCGITSDFCTPSSSVTGAPGTAAPGSNGCISNCGTEIVASQPPAKFALMGYYENFNNESTPVHSAFANITSDYDVRIEGGTDVFQEFTVTEGFDRIVSFRGWTFSTDPSTFPIF</sequence>
<dbReference type="PANTHER" id="PTHR47700">
    <property type="entry name" value="V CHITINASE, PUTATIVE (AFU_ORTHOLOGUE AFUA_6G13720)-RELATED"/>
    <property type="match status" value="1"/>
</dbReference>
<dbReference type="PANTHER" id="PTHR47700:SF2">
    <property type="entry name" value="CHITINASE"/>
    <property type="match status" value="1"/>
</dbReference>